<evidence type="ECO:0000256" key="12">
    <source>
        <dbReference type="ARBA" id="ARBA00023180"/>
    </source>
</evidence>
<dbReference type="Pfam" id="PF13306">
    <property type="entry name" value="LRR_5"/>
    <property type="match status" value="1"/>
</dbReference>
<feature type="domain" description="TIR" evidence="15">
    <location>
        <begin position="409"/>
        <end position="548"/>
    </location>
</feature>
<dbReference type="InterPro" id="IPR035897">
    <property type="entry name" value="Toll_tir_struct_dom_sf"/>
</dbReference>
<dbReference type="FunFam" id="3.40.50.10140:FF:000001">
    <property type="entry name" value="Toll-like receptor 2"/>
    <property type="match status" value="1"/>
</dbReference>
<dbReference type="GO" id="GO:0038023">
    <property type="term" value="F:signaling receptor activity"/>
    <property type="evidence" value="ECO:0007669"/>
    <property type="project" value="TreeGrafter"/>
</dbReference>
<keyword evidence="13" id="KW-0395">Inflammatory response</keyword>
<dbReference type="Gene3D" id="3.40.50.10140">
    <property type="entry name" value="Toll/interleukin-1 receptor homology (TIR) domain"/>
    <property type="match status" value="1"/>
</dbReference>
<evidence type="ECO:0000256" key="3">
    <source>
        <dbReference type="ARBA" id="ARBA00022588"/>
    </source>
</evidence>
<keyword evidence="10 14" id="KW-0472">Membrane</keyword>
<keyword evidence="17" id="KW-1185">Reference proteome</keyword>
<dbReference type="PROSITE" id="PS50104">
    <property type="entry name" value="TIR"/>
    <property type="match status" value="1"/>
</dbReference>
<evidence type="ECO:0000256" key="10">
    <source>
        <dbReference type="ARBA" id="ARBA00023136"/>
    </source>
</evidence>
<evidence type="ECO:0000256" key="6">
    <source>
        <dbReference type="ARBA" id="ARBA00022729"/>
    </source>
</evidence>
<evidence type="ECO:0000259" key="15">
    <source>
        <dbReference type="PROSITE" id="PS50104"/>
    </source>
</evidence>
<dbReference type="PANTHER" id="PTHR24365:SF522">
    <property type="entry name" value="LOW QUALITY PROTEIN: TOLL-LIKE RECEPTOR 13-RELATED"/>
    <property type="match status" value="1"/>
</dbReference>
<evidence type="ECO:0000256" key="8">
    <source>
        <dbReference type="ARBA" id="ARBA00022859"/>
    </source>
</evidence>
<reference evidence="16" key="1">
    <citation type="submission" date="2025-08" db="UniProtKB">
        <authorList>
            <consortium name="Ensembl"/>
        </authorList>
    </citation>
    <scope>IDENTIFICATION</scope>
</reference>
<dbReference type="PANTHER" id="PTHR24365">
    <property type="entry name" value="TOLL-LIKE RECEPTOR"/>
    <property type="match status" value="1"/>
</dbReference>
<dbReference type="InterPro" id="IPR000483">
    <property type="entry name" value="Cys-rich_flank_reg_C"/>
</dbReference>
<name>A0A672KEE7_SINGR</name>
<dbReference type="Gene3D" id="3.80.10.10">
    <property type="entry name" value="Ribonuclease Inhibitor"/>
    <property type="match status" value="3"/>
</dbReference>
<dbReference type="Ensembl" id="ENSSGRT00000008470.1">
    <property type="protein sequence ID" value="ENSSGRP00000007759.1"/>
    <property type="gene ID" value="ENSSGRG00000005310.1"/>
</dbReference>
<dbReference type="OMA" id="KCNFERI"/>
<evidence type="ECO:0000256" key="14">
    <source>
        <dbReference type="SAM" id="Phobius"/>
    </source>
</evidence>
<comment type="subcellular location">
    <subcellularLocation>
        <location evidence="1">Membrane</location>
        <topology evidence="1">Single-pass type I membrane protein</topology>
    </subcellularLocation>
</comment>
<keyword evidence="11" id="KW-0675">Receptor</keyword>
<keyword evidence="4" id="KW-0433">Leucine-rich repeat</keyword>
<dbReference type="InterPro" id="IPR026906">
    <property type="entry name" value="LRR_5"/>
</dbReference>
<dbReference type="SMART" id="SM00255">
    <property type="entry name" value="TIR"/>
    <property type="match status" value="1"/>
</dbReference>
<keyword evidence="9 14" id="KW-1133">Transmembrane helix</keyword>
<dbReference type="Proteomes" id="UP000472262">
    <property type="component" value="Unassembled WGS sequence"/>
</dbReference>
<dbReference type="SMART" id="SM00369">
    <property type="entry name" value="LRR_TYP"/>
    <property type="match status" value="8"/>
</dbReference>
<keyword evidence="5 14" id="KW-0812">Transmembrane</keyword>
<dbReference type="InterPro" id="IPR000157">
    <property type="entry name" value="TIR_dom"/>
</dbReference>
<evidence type="ECO:0000256" key="5">
    <source>
        <dbReference type="ARBA" id="ARBA00022692"/>
    </source>
</evidence>
<feature type="transmembrane region" description="Helical" evidence="14">
    <location>
        <begin position="357"/>
        <end position="382"/>
    </location>
</feature>
<dbReference type="InterPro" id="IPR032675">
    <property type="entry name" value="LRR_dom_sf"/>
</dbReference>
<reference evidence="16" key="2">
    <citation type="submission" date="2025-09" db="UniProtKB">
        <authorList>
            <consortium name="Ensembl"/>
        </authorList>
    </citation>
    <scope>IDENTIFICATION</scope>
</reference>
<keyword evidence="3" id="KW-0399">Innate immunity</keyword>
<comment type="similarity">
    <text evidence="2">Belongs to the Toll-like receptor family.</text>
</comment>
<keyword evidence="12" id="KW-0325">Glycoprotein</keyword>
<dbReference type="InterPro" id="IPR001611">
    <property type="entry name" value="Leu-rich_rpt"/>
</dbReference>
<dbReference type="GO" id="GO:0007165">
    <property type="term" value="P:signal transduction"/>
    <property type="evidence" value="ECO:0007669"/>
    <property type="project" value="InterPro"/>
</dbReference>
<dbReference type="AlphaFoldDB" id="A0A672KEE7"/>
<dbReference type="SMART" id="SM00365">
    <property type="entry name" value="LRR_SD22"/>
    <property type="match status" value="4"/>
</dbReference>
<dbReference type="PRINTS" id="PR00019">
    <property type="entry name" value="LEURICHRPT"/>
</dbReference>
<evidence type="ECO:0000256" key="2">
    <source>
        <dbReference type="ARBA" id="ARBA00009634"/>
    </source>
</evidence>
<protein>
    <recommendedName>
        <fullName evidence="15">TIR domain-containing protein</fullName>
    </recommendedName>
</protein>
<dbReference type="Pfam" id="PF13855">
    <property type="entry name" value="LRR_8"/>
    <property type="match status" value="2"/>
</dbReference>
<evidence type="ECO:0000256" key="11">
    <source>
        <dbReference type="ARBA" id="ARBA00023170"/>
    </source>
</evidence>
<evidence type="ECO:0000256" key="9">
    <source>
        <dbReference type="ARBA" id="ARBA00022989"/>
    </source>
</evidence>
<dbReference type="PROSITE" id="PS51450">
    <property type="entry name" value="LRR"/>
    <property type="match status" value="3"/>
</dbReference>
<proteinExistence type="inferred from homology"/>
<evidence type="ECO:0000256" key="13">
    <source>
        <dbReference type="ARBA" id="ARBA00023198"/>
    </source>
</evidence>
<dbReference type="GO" id="GO:0006954">
    <property type="term" value="P:inflammatory response"/>
    <property type="evidence" value="ECO:0007669"/>
    <property type="project" value="UniProtKB-KW"/>
</dbReference>
<dbReference type="InterPro" id="IPR003591">
    <property type="entry name" value="Leu-rich_rpt_typical-subtyp"/>
</dbReference>
<keyword evidence="6" id="KW-0732">Signal</keyword>
<evidence type="ECO:0000313" key="16">
    <source>
        <dbReference type="Ensembl" id="ENSSGRP00000007759.1"/>
    </source>
</evidence>
<accession>A0A672KEE7</accession>
<evidence type="ECO:0000313" key="17">
    <source>
        <dbReference type="Proteomes" id="UP000472262"/>
    </source>
</evidence>
<dbReference type="Pfam" id="PF01582">
    <property type="entry name" value="TIR"/>
    <property type="match status" value="1"/>
</dbReference>
<dbReference type="SUPFAM" id="SSF52200">
    <property type="entry name" value="Toll/Interleukin receptor TIR domain"/>
    <property type="match status" value="1"/>
</dbReference>
<sequence>MQFCTQLTQLDLSNNKLYSVPAVVNSLPGLRFLDLTFNNIKNISSVDLANLTQLRTLQIYSNEISFIEEFAFKDLKNLTTLMIGSNRLSLNRYFKKDLQKLENLDLANNKLDSVRRGDFDSLNSLKNLSLPDNQISCIEAGSFNRLTNLIFLNLQSNKLSQFSIKASVFSRLPNLKTLLQGHKGMLYLPSNLFKGLWNLEELQAENLNINSLHPDTFTYTPYLWVLDLSRNDFISLTTKIFLPLQVLKTLHLSKVGLQSLDFLINANLSKLHLLHVSKNALSVINETLIRSLPTLIYLDLRGNYLSCDCTNAWFVNWTISCNDTEVESAYELTCNYPDKLKGHKLLDLDIGSCNVDVGFFCFISTATLVSVTLLGSFLFHFLKWQVIYAYYLFLALLHDNKQQRKPNVLQYDAFISYNVHDELWVMRELLPQLEDKQGWKLCLHHRDFEPGKPIMDNIVDGIYSSRKTICVISRHYLESEWCSREIQVASFRLFDEKKDVLILVFLENIPSHQLSPYTATPGGSRVKQFNTIDDKKIQKISQNVKKLNKK</sequence>
<organism evidence="16 17">
    <name type="scientific">Sinocyclocheilus grahami</name>
    <name type="common">Dianchi golden-line fish</name>
    <name type="synonym">Barbus grahami</name>
    <dbReference type="NCBI Taxonomy" id="75366"/>
    <lineage>
        <taxon>Eukaryota</taxon>
        <taxon>Metazoa</taxon>
        <taxon>Chordata</taxon>
        <taxon>Craniata</taxon>
        <taxon>Vertebrata</taxon>
        <taxon>Euteleostomi</taxon>
        <taxon>Actinopterygii</taxon>
        <taxon>Neopterygii</taxon>
        <taxon>Teleostei</taxon>
        <taxon>Ostariophysi</taxon>
        <taxon>Cypriniformes</taxon>
        <taxon>Cyprinidae</taxon>
        <taxon>Cyprininae</taxon>
        <taxon>Sinocyclocheilus</taxon>
    </lineage>
</organism>
<keyword evidence="7" id="KW-0677">Repeat</keyword>
<dbReference type="GO" id="GO:0005886">
    <property type="term" value="C:plasma membrane"/>
    <property type="evidence" value="ECO:0007669"/>
    <property type="project" value="TreeGrafter"/>
</dbReference>
<dbReference type="SMART" id="SM00082">
    <property type="entry name" value="LRRCT"/>
    <property type="match status" value="1"/>
</dbReference>
<evidence type="ECO:0000256" key="1">
    <source>
        <dbReference type="ARBA" id="ARBA00004479"/>
    </source>
</evidence>
<dbReference type="FunFam" id="3.80.10.10:FF:001164">
    <property type="entry name" value="GH01279p"/>
    <property type="match status" value="1"/>
</dbReference>
<evidence type="ECO:0000256" key="7">
    <source>
        <dbReference type="ARBA" id="ARBA00022737"/>
    </source>
</evidence>
<evidence type="ECO:0000256" key="4">
    <source>
        <dbReference type="ARBA" id="ARBA00022614"/>
    </source>
</evidence>
<dbReference type="GO" id="GO:0045087">
    <property type="term" value="P:innate immune response"/>
    <property type="evidence" value="ECO:0007669"/>
    <property type="project" value="UniProtKB-KW"/>
</dbReference>
<keyword evidence="8" id="KW-0391">Immunity</keyword>
<dbReference type="SUPFAM" id="SSF52058">
    <property type="entry name" value="L domain-like"/>
    <property type="match status" value="1"/>
</dbReference>
<dbReference type="InParanoid" id="A0A672KEE7"/>